<evidence type="ECO:0000313" key="2">
    <source>
        <dbReference type="Proteomes" id="UP001589898"/>
    </source>
</evidence>
<reference evidence="1 2" key="1">
    <citation type="submission" date="2024-09" db="EMBL/GenBank/DDBJ databases">
        <authorList>
            <person name="Sun Q."/>
            <person name="Mori K."/>
        </authorList>
    </citation>
    <scope>NUCLEOTIDE SEQUENCE [LARGE SCALE GENOMIC DNA]</scope>
    <source>
        <strain evidence="1 2">KCTC 52403</strain>
    </source>
</reference>
<name>A0ABV6SVG3_9GAMM</name>
<accession>A0ABV6SVG3</accession>
<dbReference type="Gene3D" id="1.25.10.10">
    <property type="entry name" value="Leucine-rich Repeat Variant"/>
    <property type="match status" value="1"/>
</dbReference>
<keyword evidence="2" id="KW-1185">Reference proteome</keyword>
<dbReference type="InterPro" id="IPR016024">
    <property type="entry name" value="ARM-type_fold"/>
</dbReference>
<dbReference type="Pfam" id="PF13646">
    <property type="entry name" value="HEAT_2"/>
    <property type="match status" value="1"/>
</dbReference>
<protein>
    <submittedName>
        <fullName evidence="1">HEAT repeat domain-containing protein</fullName>
    </submittedName>
</protein>
<gene>
    <name evidence="1" type="ORF">ACFFFU_06655</name>
</gene>
<sequence length="268" mass="29036">MQQFADRLDSAFDASGVDAIEGSAGALAELAASPVIPAAVATELAILERDGNTSAAQWNGAELVLAARSRWLLAVSFYRNRIESTVTSVPNVGLVSLLSGEAEMTLFDLPRGFDPDRFDRQARLGSASSHALGDAPLLVDGRRHAVRMKVARPSVVLRLFSSHISDFQWRFDAGTGKPLDMSVAQQSDTELESMMQMVAALGTPNATQLLESLCGHRNHTIRWKAIQLLARRDRDAAIERLHHATGDPHPEIRHAATTTLARLEGEPA</sequence>
<dbReference type="InterPro" id="IPR011989">
    <property type="entry name" value="ARM-like"/>
</dbReference>
<evidence type="ECO:0000313" key="1">
    <source>
        <dbReference type="EMBL" id="MFC0717426.1"/>
    </source>
</evidence>
<dbReference type="SUPFAM" id="SSF48371">
    <property type="entry name" value="ARM repeat"/>
    <property type="match status" value="1"/>
</dbReference>
<comment type="caution">
    <text evidence="1">The sequence shown here is derived from an EMBL/GenBank/DDBJ whole genome shotgun (WGS) entry which is preliminary data.</text>
</comment>
<proteinExistence type="predicted"/>
<dbReference type="RefSeq" id="WP_386751710.1">
    <property type="nucleotide sequence ID" value="NZ_JBHRUO010000001.1"/>
</dbReference>
<dbReference type="EMBL" id="JBHLTF010000027">
    <property type="protein sequence ID" value="MFC0717426.1"/>
    <property type="molecule type" value="Genomic_DNA"/>
</dbReference>
<organism evidence="1 2">
    <name type="scientific">Luteimonas padinae</name>
    <dbReference type="NCBI Taxonomy" id="1714359"/>
    <lineage>
        <taxon>Bacteria</taxon>
        <taxon>Pseudomonadati</taxon>
        <taxon>Pseudomonadota</taxon>
        <taxon>Gammaproteobacteria</taxon>
        <taxon>Lysobacterales</taxon>
        <taxon>Lysobacteraceae</taxon>
        <taxon>Luteimonas</taxon>
    </lineage>
</organism>
<dbReference type="Proteomes" id="UP001589898">
    <property type="component" value="Unassembled WGS sequence"/>
</dbReference>